<dbReference type="InterPro" id="IPR050351">
    <property type="entry name" value="BphY/WalK/GraS-like"/>
</dbReference>
<dbReference type="GO" id="GO:0004721">
    <property type="term" value="F:phosphoprotein phosphatase activity"/>
    <property type="evidence" value="ECO:0007669"/>
    <property type="project" value="TreeGrafter"/>
</dbReference>
<keyword evidence="8" id="KW-0418">Kinase</keyword>
<evidence type="ECO:0000256" key="7">
    <source>
        <dbReference type="ARBA" id="ARBA00022741"/>
    </source>
</evidence>
<feature type="domain" description="HAMP" evidence="14">
    <location>
        <begin position="76"/>
        <end position="128"/>
    </location>
</feature>
<feature type="domain" description="Histidine kinase" evidence="13">
    <location>
        <begin position="136"/>
        <end position="349"/>
    </location>
</feature>
<keyword evidence="10" id="KW-0902">Two-component regulatory system</keyword>
<dbReference type="Pfam" id="PF00672">
    <property type="entry name" value="HAMP"/>
    <property type="match status" value="1"/>
</dbReference>
<dbReference type="GO" id="GO:0005886">
    <property type="term" value="C:plasma membrane"/>
    <property type="evidence" value="ECO:0007669"/>
    <property type="project" value="UniProtKB-SubCell"/>
</dbReference>
<dbReference type="FunFam" id="3.30.565.10:FF:000006">
    <property type="entry name" value="Sensor histidine kinase WalK"/>
    <property type="match status" value="1"/>
</dbReference>
<dbReference type="InterPro" id="IPR005467">
    <property type="entry name" value="His_kinase_dom"/>
</dbReference>
<evidence type="ECO:0000256" key="8">
    <source>
        <dbReference type="ARBA" id="ARBA00022777"/>
    </source>
</evidence>
<evidence type="ECO:0000256" key="3">
    <source>
        <dbReference type="ARBA" id="ARBA00012438"/>
    </source>
</evidence>
<keyword evidence="6" id="KW-0808">Transferase</keyword>
<evidence type="ECO:0000256" key="9">
    <source>
        <dbReference type="ARBA" id="ARBA00022840"/>
    </source>
</evidence>
<evidence type="ECO:0000313" key="16">
    <source>
        <dbReference type="Proteomes" id="UP000037558"/>
    </source>
</evidence>
<dbReference type="PANTHER" id="PTHR45453">
    <property type="entry name" value="PHOSPHATE REGULON SENSOR PROTEIN PHOR"/>
    <property type="match status" value="1"/>
</dbReference>
<protein>
    <recommendedName>
        <fullName evidence="3">histidine kinase</fullName>
        <ecNumber evidence="3">2.7.13.3</ecNumber>
    </recommendedName>
</protein>
<evidence type="ECO:0000313" key="15">
    <source>
        <dbReference type="EMBL" id="KOO46659.1"/>
    </source>
</evidence>
<dbReference type="Gene3D" id="1.10.287.130">
    <property type="match status" value="1"/>
</dbReference>
<comment type="caution">
    <text evidence="15">The sequence shown here is derived from an EMBL/GenBank/DDBJ whole genome shotgun (WGS) entry which is preliminary data.</text>
</comment>
<dbReference type="OrthoDB" id="9813151at2"/>
<dbReference type="Pfam" id="PF00512">
    <property type="entry name" value="HisKA"/>
    <property type="match status" value="1"/>
</dbReference>
<evidence type="ECO:0000256" key="5">
    <source>
        <dbReference type="ARBA" id="ARBA00022553"/>
    </source>
</evidence>
<evidence type="ECO:0000256" key="10">
    <source>
        <dbReference type="ARBA" id="ARBA00023012"/>
    </source>
</evidence>
<dbReference type="Gene3D" id="3.30.565.10">
    <property type="entry name" value="Histidine kinase-like ATPase, C-terminal domain"/>
    <property type="match status" value="1"/>
</dbReference>
<comment type="subcellular location">
    <subcellularLocation>
        <location evidence="2">Cell membrane</location>
        <topology evidence="2">Multi-pass membrane protein</topology>
    </subcellularLocation>
</comment>
<dbReference type="CDD" id="cd00082">
    <property type="entry name" value="HisKA"/>
    <property type="match status" value="1"/>
</dbReference>
<dbReference type="EMBL" id="LILC01000013">
    <property type="protein sequence ID" value="KOO46659.1"/>
    <property type="molecule type" value="Genomic_DNA"/>
</dbReference>
<evidence type="ECO:0000259" key="14">
    <source>
        <dbReference type="PROSITE" id="PS50885"/>
    </source>
</evidence>
<dbReference type="PROSITE" id="PS50885">
    <property type="entry name" value="HAMP"/>
    <property type="match status" value="1"/>
</dbReference>
<dbReference type="CDD" id="cd00075">
    <property type="entry name" value="HATPase"/>
    <property type="match status" value="1"/>
</dbReference>
<dbReference type="InterPro" id="IPR003594">
    <property type="entry name" value="HATPase_dom"/>
</dbReference>
<reference evidence="16" key="1">
    <citation type="submission" date="2015-08" db="EMBL/GenBank/DDBJ databases">
        <title>Fjat-14210 dsm16467.</title>
        <authorList>
            <person name="Liu B."/>
            <person name="Wang J."/>
            <person name="Zhu Y."/>
            <person name="Liu G."/>
            <person name="Chen Q."/>
            <person name="Chen Z."/>
            <person name="Lan J."/>
            <person name="Che J."/>
            <person name="Ge C."/>
            <person name="Shi H."/>
            <person name="Pan Z."/>
            <person name="Liu X."/>
        </authorList>
    </citation>
    <scope>NUCLEOTIDE SEQUENCE [LARGE SCALE GENOMIC DNA]</scope>
    <source>
        <strain evidence="16">DSM 16467</strain>
    </source>
</reference>
<name>A0A0M0L6J0_9BACI</name>
<dbReference type="InterPro" id="IPR003661">
    <property type="entry name" value="HisK_dim/P_dom"/>
</dbReference>
<keyword evidence="12" id="KW-0812">Transmembrane</keyword>
<dbReference type="SMART" id="SM00387">
    <property type="entry name" value="HATPase_c"/>
    <property type="match status" value="1"/>
</dbReference>
<dbReference type="Gene3D" id="6.10.340.10">
    <property type="match status" value="1"/>
</dbReference>
<evidence type="ECO:0000256" key="6">
    <source>
        <dbReference type="ARBA" id="ARBA00022679"/>
    </source>
</evidence>
<dbReference type="InterPro" id="IPR003660">
    <property type="entry name" value="HAMP_dom"/>
</dbReference>
<keyword evidence="12" id="KW-1133">Transmembrane helix</keyword>
<dbReference type="RefSeq" id="WP_157052690.1">
    <property type="nucleotide sequence ID" value="NZ_LILC01000013.1"/>
</dbReference>
<evidence type="ECO:0000259" key="13">
    <source>
        <dbReference type="PROSITE" id="PS50109"/>
    </source>
</evidence>
<dbReference type="SUPFAM" id="SSF47384">
    <property type="entry name" value="Homodimeric domain of signal transducing histidine kinase"/>
    <property type="match status" value="1"/>
</dbReference>
<gene>
    <name evidence="15" type="ORF">AMD01_09950</name>
</gene>
<evidence type="ECO:0000256" key="1">
    <source>
        <dbReference type="ARBA" id="ARBA00000085"/>
    </source>
</evidence>
<accession>A0A0M0L6J0</accession>
<dbReference type="SUPFAM" id="SSF55874">
    <property type="entry name" value="ATPase domain of HSP90 chaperone/DNA topoisomerase II/histidine kinase"/>
    <property type="match status" value="1"/>
</dbReference>
<keyword evidence="7" id="KW-0547">Nucleotide-binding</keyword>
<keyword evidence="16" id="KW-1185">Reference proteome</keyword>
<dbReference type="GO" id="GO:0016036">
    <property type="term" value="P:cellular response to phosphate starvation"/>
    <property type="evidence" value="ECO:0007669"/>
    <property type="project" value="TreeGrafter"/>
</dbReference>
<dbReference type="InterPro" id="IPR036097">
    <property type="entry name" value="HisK_dim/P_sf"/>
</dbReference>
<dbReference type="InterPro" id="IPR036890">
    <property type="entry name" value="HATPase_C_sf"/>
</dbReference>
<dbReference type="AlphaFoldDB" id="A0A0M0L6J0"/>
<dbReference type="SMART" id="SM00388">
    <property type="entry name" value="HisKA"/>
    <property type="match status" value="1"/>
</dbReference>
<evidence type="ECO:0000256" key="12">
    <source>
        <dbReference type="SAM" id="Phobius"/>
    </source>
</evidence>
<keyword evidence="4" id="KW-1003">Cell membrane</keyword>
<sequence>MTKYFVISAFCILFLASAIIATEIHYHLAMFQNESAHSQATNPLSHHLERALLSSLLYTVIGVFLLVMIVSYFVAKKMSTPLVRMRYAAEEMANGNWEVRTDMKGHDEVSELGKSLNQLAEQLQAQESVRKQMTSDIAHELRTPLSTLKSHMEAFEDGVWEPTTERLRSCTEEINRLIHLIEDFDRLNDVEAPQFTLKKEYVDISGIMMQAIEAVQAAAIQKNIKIQTKLHPCFLAADRERMIQVLLNILTNALAYTPRGGEIEVAVEEKSGYALLSIRDNGEGMSKEGVQRAFERLYRDDPSRNRRSGGSGLGLSIVKRLVKAHSGEVWIESRKGEGTAVFITLPLGKC</sequence>
<dbReference type="Proteomes" id="UP000037558">
    <property type="component" value="Unassembled WGS sequence"/>
</dbReference>
<evidence type="ECO:0000256" key="11">
    <source>
        <dbReference type="ARBA" id="ARBA00023136"/>
    </source>
</evidence>
<dbReference type="GO" id="GO:0000155">
    <property type="term" value="F:phosphorelay sensor kinase activity"/>
    <property type="evidence" value="ECO:0007669"/>
    <property type="project" value="InterPro"/>
</dbReference>
<dbReference type="SUPFAM" id="SSF158472">
    <property type="entry name" value="HAMP domain-like"/>
    <property type="match status" value="1"/>
</dbReference>
<dbReference type="GO" id="GO:0005524">
    <property type="term" value="F:ATP binding"/>
    <property type="evidence" value="ECO:0007669"/>
    <property type="project" value="UniProtKB-KW"/>
</dbReference>
<evidence type="ECO:0000256" key="4">
    <source>
        <dbReference type="ARBA" id="ARBA00022475"/>
    </source>
</evidence>
<dbReference type="PRINTS" id="PR00344">
    <property type="entry name" value="BCTRLSENSOR"/>
</dbReference>
<dbReference type="PATRIC" id="fig|284581.3.peg.2069"/>
<comment type="catalytic activity">
    <reaction evidence="1">
        <text>ATP + protein L-histidine = ADP + protein N-phospho-L-histidine.</text>
        <dbReference type="EC" id="2.7.13.3"/>
    </reaction>
</comment>
<dbReference type="CDD" id="cd06225">
    <property type="entry name" value="HAMP"/>
    <property type="match status" value="1"/>
</dbReference>
<dbReference type="EC" id="2.7.13.3" evidence="3"/>
<dbReference type="PANTHER" id="PTHR45453:SF1">
    <property type="entry name" value="PHOSPHATE REGULON SENSOR PROTEIN PHOR"/>
    <property type="match status" value="1"/>
</dbReference>
<proteinExistence type="predicted"/>
<feature type="transmembrane region" description="Helical" evidence="12">
    <location>
        <begin position="51"/>
        <end position="75"/>
    </location>
</feature>
<dbReference type="SMART" id="SM00304">
    <property type="entry name" value="HAMP"/>
    <property type="match status" value="2"/>
</dbReference>
<keyword evidence="11 12" id="KW-0472">Membrane</keyword>
<keyword evidence="9" id="KW-0067">ATP-binding</keyword>
<keyword evidence="5" id="KW-0597">Phosphoprotein</keyword>
<dbReference type="InterPro" id="IPR004358">
    <property type="entry name" value="Sig_transdc_His_kin-like_C"/>
</dbReference>
<evidence type="ECO:0000256" key="2">
    <source>
        <dbReference type="ARBA" id="ARBA00004651"/>
    </source>
</evidence>
<dbReference type="STRING" id="284581.AMD01_09950"/>
<dbReference type="PROSITE" id="PS50109">
    <property type="entry name" value="HIS_KIN"/>
    <property type="match status" value="1"/>
</dbReference>
<dbReference type="Pfam" id="PF02518">
    <property type="entry name" value="HATPase_c"/>
    <property type="match status" value="1"/>
</dbReference>
<organism evidence="15 16">
    <name type="scientific">Priestia koreensis</name>
    <dbReference type="NCBI Taxonomy" id="284581"/>
    <lineage>
        <taxon>Bacteria</taxon>
        <taxon>Bacillati</taxon>
        <taxon>Bacillota</taxon>
        <taxon>Bacilli</taxon>
        <taxon>Bacillales</taxon>
        <taxon>Bacillaceae</taxon>
        <taxon>Priestia</taxon>
    </lineage>
</organism>